<feature type="domain" description="Pyrroline-5-carboxylate reductase dimerisation" evidence="7">
    <location>
        <begin position="152"/>
        <end position="253"/>
    </location>
</feature>
<dbReference type="HAMAP" id="MF_01925">
    <property type="entry name" value="P5C_reductase"/>
    <property type="match status" value="1"/>
</dbReference>
<evidence type="ECO:0000313" key="8">
    <source>
        <dbReference type="EMBL" id="MBB5223861.1"/>
    </source>
</evidence>
<evidence type="ECO:0000256" key="2">
    <source>
        <dbReference type="ARBA" id="ARBA00022857"/>
    </source>
</evidence>
<evidence type="ECO:0000313" key="9">
    <source>
        <dbReference type="Proteomes" id="UP000549457"/>
    </source>
</evidence>
<sequence>MRIGIIGGNGWIGGAVARALVAAEVVPAGDLTLSCRSEPPGWLPTAHWTRDNQALADRSDVVILSVRPQDWPAVAVAAPGKLVVSVMAGVTLADIAGRVGTDRVVRAMPNAAADVGRSYTPWTATAGVTDDDRVTVARLVGSIGSGDEVAGEAVIDYMTGLSGTGPAYPALLAAALIRDAVTHGVSPEVARRSVVAMLVGTGRLLEKTDEDPEETVAEFVEYRGVTAAGIEAMRAAGFDTAVSKGLAAALGKSLALGTAKGPSDAA</sequence>
<dbReference type="RefSeq" id="WP_184153599.1">
    <property type="nucleotide sequence ID" value="NZ_JACHFM010000004.1"/>
</dbReference>
<dbReference type="EMBL" id="JACHFM010000004">
    <property type="protein sequence ID" value="MBB5223861.1"/>
    <property type="molecule type" value="Genomic_DNA"/>
</dbReference>
<gene>
    <name evidence="4" type="primary">proC</name>
    <name evidence="8" type="ORF">HNP73_003815</name>
</gene>
<dbReference type="GO" id="GO:0005737">
    <property type="term" value="C:cytoplasm"/>
    <property type="evidence" value="ECO:0007669"/>
    <property type="project" value="UniProtKB-SubCell"/>
</dbReference>
<keyword evidence="9" id="KW-1185">Reference proteome</keyword>
<dbReference type="PIRSF" id="PIRSF000193">
    <property type="entry name" value="Pyrrol-5-carb_rd"/>
    <property type="match status" value="1"/>
</dbReference>
<dbReference type="InterPro" id="IPR036291">
    <property type="entry name" value="NAD(P)-bd_dom_sf"/>
</dbReference>
<dbReference type="GO" id="GO:0055129">
    <property type="term" value="P:L-proline biosynthetic process"/>
    <property type="evidence" value="ECO:0007669"/>
    <property type="project" value="UniProtKB-UniRule"/>
</dbReference>
<organism evidence="8 9">
    <name type="scientific">Amaricoccus macauensis</name>
    <dbReference type="NCBI Taxonomy" id="57001"/>
    <lineage>
        <taxon>Bacteria</taxon>
        <taxon>Pseudomonadati</taxon>
        <taxon>Pseudomonadota</taxon>
        <taxon>Alphaproteobacteria</taxon>
        <taxon>Rhodobacterales</taxon>
        <taxon>Paracoccaceae</taxon>
        <taxon>Amaricoccus</taxon>
    </lineage>
</organism>
<keyword evidence="4" id="KW-0641">Proline biosynthesis</keyword>
<feature type="domain" description="Pyrroline-5-carboxylate reductase catalytic N-terminal" evidence="6">
    <location>
        <begin position="2"/>
        <end position="89"/>
    </location>
</feature>
<comment type="catalytic activity">
    <reaction evidence="4">
        <text>L-proline + NADP(+) = (S)-1-pyrroline-5-carboxylate + NADPH + 2 H(+)</text>
        <dbReference type="Rhea" id="RHEA:14109"/>
        <dbReference type="ChEBI" id="CHEBI:15378"/>
        <dbReference type="ChEBI" id="CHEBI:17388"/>
        <dbReference type="ChEBI" id="CHEBI:57783"/>
        <dbReference type="ChEBI" id="CHEBI:58349"/>
        <dbReference type="ChEBI" id="CHEBI:60039"/>
        <dbReference type="EC" id="1.5.1.2"/>
    </reaction>
</comment>
<dbReference type="Pfam" id="PF03807">
    <property type="entry name" value="F420_oxidored"/>
    <property type="match status" value="1"/>
</dbReference>
<comment type="function">
    <text evidence="4">Catalyzes the reduction of 1-pyrroline-5-carboxylate (PCA) to L-proline.</text>
</comment>
<comment type="similarity">
    <text evidence="1 4">Belongs to the pyrroline-5-carboxylate reductase family.</text>
</comment>
<evidence type="ECO:0000256" key="4">
    <source>
        <dbReference type="HAMAP-Rule" id="MF_01925"/>
    </source>
</evidence>
<proteinExistence type="inferred from homology"/>
<protein>
    <recommendedName>
        <fullName evidence="4">Pyrroline-5-carboxylate reductase</fullName>
        <shortName evidence="4">P5C reductase</shortName>
        <shortName evidence="4">P5CR</shortName>
        <ecNumber evidence="4">1.5.1.2</ecNumber>
    </recommendedName>
    <alternativeName>
        <fullName evidence="4">PCA reductase</fullName>
    </alternativeName>
</protein>
<dbReference type="PANTHER" id="PTHR11645">
    <property type="entry name" value="PYRROLINE-5-CARBOXYLATE REDUCTASE"/>
    <property type="match status" value="1"/>
</dbReference>
<dbReference type="UniPathway" id="UPA00098">
    <property type="reaction ID" value="UER00361"/>
</dbReference>
<keyword evidence="2 4" id="KW-0521">NADP</keyword>
<dbReference type="SUPFAM" id="SSF51735">
    <property type="entry name" value="NAD(P)-binding Rossmann-fold domains"/>
    <property type="match status" value="1"/>
</dbReference>
<dbReference type="Gene3D" id="3.40.50.720">
    <property type="entry name" value="NAD(P)-binding Rossmann-like Domain"/>
    <property type="match status" value="1"/>
</dbReference>
<dbReference type="PANTHER" id="PTHR11645:SF0">
    <property type="entry name" value="PYRROLINE-5-CARBOXYLATE REDUCTASE 3"/>
    <property type="match status" value="1"/>
</dbReference>
<evidence type="ECO:0000256" key="5">
    <source>
        <dbReference type="PIRSR" id="PIRSR000193-1"/>
    </source>
</evidence>
<comment type="catalytic activity">
    <reaction evidence="4">
        <text>L-proline + NAD(+) = (S)-1-pyrroline-5-carboxylate + NADH + 2 H(+)</text>
        <dbReference type="Rhea" id="RHEA:14105"/>
        <dbReference type="ChEBI" id="CHEBI:15378"/>
        <dbReference type="ChEBI" id="CHEBI:17388"/>
        <dbReference type="ChEBI" id="CHEBI:57540"/>
        <dbReference type="ChEBI" id="CHEBI:57945"/>
        <dbReference type="ChEBI" id="CHEBI:60039"/>
        <dbReference type="EC" id="1.5.1.2"/>
    </reaction>
</comment>
<dbReference type="Gene3D" id="1.10.3730.10">
    <property type="entry name" value="ProC C-terminal domain-like"/>
    <property type="match status" value="1"/>
</dbReference>
<keyword evidence="3 4" id="KW-0560">Oxidoreductase</keyword>
<evidence type="ECO:0000256" key="3">
    <source>
        <dbReference type="ARBA" id="ARBA00023002"/>
    </source>
</evidence>
<dbReference type="AlphaFoldDB" id="A0A840SXN0"/>
<comment type="caution">
    <text evidence="8">The sequence shown here is derived from an EMBL/GenBank/DDBJ whole genome shotgun (WGS) entry which is preliminary data.</text>
</comment>
<comment type="pathway">
    <text evidence="4">Amino-acid biosynthesis; L-proline biosynthesis; L-proline from L-glutamate 5-semialdehyde: step 1/1.</text>
</comment>
<evidence type="ECO:0000259" key="7">
    <source>
        <dbReference type="Pfam" id="PF14748"/>
    </source>
</evidence>
<dbReference type="InterPro" id="IPR028939">
    <property type="entry name" value="P5C_Rdtase_cat_N"/>
</dbReference>
<name>A0A840SXN0_9RHOB</name>
<dbReference type="Pfam" id="PF14748">
    <property type="entry name" value="P5CR_dimer"/>
    <property type="match status" value="1"/>
</dbReference>
<dbReference type="GO" id="GO:0004735">
    <property type="term" value="F:pyrroline-5-carboxylate reductase activity"/>
    <property type="evidence" value="ECO:0007669"/>
    <property type="project" value="UniProtKB-UniRule"/>
</dbReference>
<dbReference type="InterPro" id="IPR008927">
    <property type="entry name" value="6-PGluconate_DH-like_C_sf"/>
</dbReference>
<feature type="binding site" evidence="5">
    <location>
        <position position="52"/>
    </location>
    <ligand>
        <name>NADPH</name>
        <dbReference type="ChEBI" id="CHEBI:57783"/>
    </ligand>
</feature>
<dbReference type="InterPro" id="IPR000304">
    <property type="entry name" value="Pyrroline-COOH_reductase"/>
</dbReference>
<evidence type="ECO:0000259" key="6">
    <source>
        <dbReference type="Pfam" id="PF03807"/>
    </source>
</evidence>
<dbReference type="EC" id="1.5.1.2" evidence="4"/>
<reference evidence="8 9" key="1">
    <citation type="submission" date="2020-08" db="EMBL/GenBank/DDBJ databases">
        <title>Genomic Encyclopedia of Type Strains, Phase IV (KMG-IV): sequencing the most valuable type-strain genomes for metagenomic binning, comparative biology and taxonomic classification.</title>
        <authorList>
            <person name="Goeker M."/>
        </authorList>
    </citation>
    <scope>NUCLEOTIDE SEQUENCE [LARGE SCALE GENOMIC DNA]</scope>
    <source>
        <strain evidence="8 9">DSM 101730</strain>
    </source>
</reference>
<accession>A0A840SXN0</accession>
<evidence type="ECO:0000256" key="1">
    <source>
        <dbReference type="ARBA" id="ARBA00005525"/>
    </source>
</evidence>
<keyword evidence="4" id="KW-0963">Cytoplasm</keyword>
<dbReference type="Proteomes" id="UP000549457">
    <property type="component" value="Unassembled WGS sequence"/>
</dbReference>
<keyword evidence="4" id="KW-0028">Amino-acid biosynthesis</keyword>
<comment type="subcellular location">
    <subcellularLocation>
        <location evidence="4">Cytoplasm</location>
    </subcellularLocation>
</comment>
<dbReference type="SUPFAM" id="SSF48179">
    <property type="entry name" value="6-phosphogluconate dehydrogenase C-terminal domain-like"/>
    <property type="match status" value="1"/>
</dbReference>
<dbReference type="InterPro" id="IPR029036">
    <property type="entry name" value="P5CR_dimer"/>
</dbReference>